<keyword evidence="1" id="KW-0732">Signal</keyword>
<sequence>MSANRLVSLLPALFLLLGLPPGAWAAGDMEELLPPVSCGAGWQLEGKPLFYNRDTLSDRIDGEAELYFPYGFERMTAARYGAAEKNGAGIDVEIYRMGSLLDAFGMYANYRQKEGGTIAVGAESNLSPSQLFIYQGRFFIHIQMTGTSDAATTALTECGRTVAARLPGTQSRPPELSALERSEVVKGTERYLPQSLLGYDFLNRGIMADAVVGRTNLQIFLLLGQTVESASAAFDRYRSQLAQGKVESGGKDVALMEGVDPLYGPVVILRKGGCLAGALKFGAKDGVRALLERICR</sequence>
<accession>A0A5A9XK44</accession>
<dbReference type="Proteomes" id="UP000324298">
    <property type="component" value="Unassembled WGS sequence"/>
</dbReference>
<name>A0A5A9XK44_9BACT</name>
<dbReference type="AlphaFoldDB" id="A0A5A9XK44"/>
<reference evidence="2 3" key="1">
    <citation type="submission" date="2019-04" db="EMBL/GenBank/DDBJ databases">
        <title>Geobacter ruber sp. nov., ferric-reducing bacteria isolated from paddy soil.</title>
        <authorList>
            <person name="Xu Z."/>
            <person name="Masuda Y."/>
            <person name="Itoh H."/>
            <person name="Senoo K."/>
        </authorList>
    </citation>
    <scope>NUCLEOTIDE SEQUENCE [LARGE SCALE GENOMIC DNA]</scope>
    <source>
        <strain evidence="2 3">Red88</strain>
    </source>
</reference>
<dbReference type="OrthoDB" id="282746at2"/>
<protein>
    <submittedName>
        <fullName evidence="2">Uncharacterized protein</fullName>
    </submittedName>
</protein>
<keyword evidence="3" id="KW-1185">Reference proteome</keyword>
<gene>
    <name evidence="2" type="ORF">ET418_07065</name>
</gene>
<dbReference type="InterPro" id="IPR046534">
    <property type="entry name" value="DUF6599"/>
</dbReference>
<comment type="caution">
    <text evidence="2">The sequence shown here is derived from an EMBL/GenBank/DDBJ whole genome shotgun (WGS) entry which is preliminary data.</text>
</comment>
<proteinExistence type="predicted"/>
<dbReference type="EMBL" id="SRSD01000003">
    <property type="protein sequence ID" value="KAA0893562.1"/>
    <property type="molecule type" value="Genomic_DNA"/>
</dbReference>
<organism evidence="2 3">
    <name type="scientific">Oryzomonas rubra</name>
    <dbReference type="NCBI Taxonomy" id="2509454"/>
    <lineage>
        <taxon>Bacteria</taxon>
        <taxon>Pseudomonadati</taxon>
        <taxon>Thermodesulfobacteriota</taxon>
        <taxon>Desulfuromonadia</taxon>
        <taxon>Geobacterales</taxon>
        <taxon>Geobacteraceae</taxon>
        <taxon>Oryzomonas</taxon>
    </lineage>
</organism>
<feature type="chain" id="PRO_5022755184" evidence="1">
    <location>
        <begin position="26"/>
        <end position="296"/>
    </location>
</feature>
<feature type="signal peptide" evidence="1">
    <location>
        <begin position="1"/>
        <end position="25"/>
    </location>
</feature>
<evidence type="ECO:0000256" key="1">
    <source>
        <dbReference type="SAM" id="SignalP"/>
    </source>
</evidence>
<evidence type="ECO:0000313" key="2">
    <source>
        <dbReference type="EMBL" id="KAA0893562.1"/>
    </source>
</evidence>
<evidence type="ECO:0000313" key="3">
    <source>
        <dbReference type="Proteomes" id="UP000324298"/>
    </source>
</evidence>
<dbReference type="RefSeq" id="WP_149306877.1">
    <property type="nucleotide sequence ID" value="NZ_SRSD01000003.1"/>
</dbReference>
<dbReference type="Pfam" id="PF20244">
    <property type="entry name" value="DUF6599"/>
    <property type="match status" value="1"/>
</dbReference>